<evidence type="ECO:0000313" key="6">
    <source>
        <dbReference type="Proteomes" id="UP000241639"/>
    </source>
</evidence>
<evidence type="ECO:0000313" key="5">
    <source>
        <dbReference type="EMBL" id="PTM57511.1"/>
    </source>
</evidence>
<dbReference type="AlphaFoldDB" id="A0A2T4Z6K5"/>
<dbReference type="InterPro" id="IPR050902">
    <property type="entry name" value="ABC_Transporter_SBP"/>
</dbReference>
<dbReference type="PANTHER" id="PTHR30535">
    <property type="entry name" value="VITAMIN B12-BINDING PROTEIN"/>
    <property type="match status" value="1"/>
</dbReference>
<dbReference type="Gene3D" id="3.40.50.1980">
    <property type="entry name" value="Nitrogenase molybdenum iron protein domain"/>
    <property type="match status" value="2"/>
</dbReference>
<dbReference type="InterPro" id="IPR054828">
    <property type="entry name" value="Vit_B12_bind_prot"/>
</dbReference>
<dbReference type="NCBIfam" id="NF038402">
    <property type="entry name" value="TroA_like"/>
    <property type="match status" value="1"/>
</dbReference>
<comment type="similarity">
    <text evidence="1">Belongs to the bacterial solute-binding protein 8 family.</text>
</comment>
<dbReference type="PANTHER" id="PTHR30535:SF34">
    <property type="entry name" value="MOLYBDATE-BINDING PROTEIN MOLA"/>
    <property type="match status" value="1"/>
</dbReference>
<dbReference type="InterPro" id="IPR002491">
    <property type="entry name" value="ABC_transptr_periplasmic_BD"/>
</dbReference>
<dbReference type="CDD" id="cd01143">
    <property type="entry name" value="YvrC"/>
    <property type="match status" value="1"/>
</dbReference>
<dbReference type="EMBL" id="PZZP01000001">
    <property type="protein sequence ID" value="PTM57511.1"/>
    <property type="molecule type" value="Genomic_DNA"/>
</dbReference>
<dbReference type="SUPFAM" id="SSF53807">
    <property type="entry name" value="Helical backbone' metal receptor"/>
    <property type="match status" value="1"/>
</dbReference>
<keyword evidence="6" id="KW-1185">Reference proteome</keyword>
<evidence type="ECO:0000256" key="3">
    <source>
        <dbReference type="SAM" id="Coils"/>
    </source>
</evidence>
<dbReference type="GO" id="GO:0071281">
    <property type="term" value="P:cellular response to iron ion"/>
    <property type="evidence" value="ECO:0007669"/>
    <property type="project" value="TreeGrafter"/>
</dbReference>
<dbReference type="Proteomes" id="UP000241639">
    <property type="component" value="Unassembled WGS sequence"/>
</dbReference>
<comment type="caution">
    <text evidence="5">The sequence shown here is derived from an EMBL/GenBank/DDBJ whole genome shotgun (WGS) entry which is preliminary data.</text>
</comment>
<evidence type="ECO:0000259" key="4">
    <source>
        <dbReference type="PROSITE" id="PS50983"/>
    </source>
</evidence>
<proteinExistence type="inferred from homology"/>
<feature type="domain" description="Fe/B12 periplasmic-binding" evidence="4">
    <location>
        <begin position="97"/>
        <end position="343"/>
    </location>
</feature>
<accession>A0A2T4Z6K5</accession>
<dbReference type="OrthoDB" id="9816357at2"/>
<gene>
    <name evidence="5" type="ORF">C8J48_0059</name>
</gene>
<name>A0A2T4Z6K5_9BACL</name>
<feature type="coiled-coil region" evidence="3">
    <location>
        <begin position="194"/>
        <end position="228"/>
    </location>
</feature>
<organism evidence="5 6">
    <name type="scientific">Desmospora activa DSM 45169</name>
    <dbReference type="NCBI Taxonomy" id="1121389"/>
    <lineage>
        <taxon>Bacteria</taxon>
        <taxon>Bacillati</taxon>
        <taxon>Bacillota</taxon>
        <taxon>Bacilli</taxon>
        <taxon>Bacillales</taxon>
        <taxon>Thermoactinomycetaceae</taxon>
        <taxon>Desmospora</taxon>
    </lineage>
</organism>
<protein>
    <submittedName>
        <fullName evidence="5">Iron complex transport system substrate-binding protein</fullName>
    </submittedName>
</protein>
<evidence type="ECO:0000256" key="1">
    <source>
        <dbReference type="ARBA" id="ARBA00008814"/>
    </source>
</evidence>
<dbReference type="PROSITE" id="PS50983">
    <property type="entry name" value="FE_B12_PBP"/>
    <property type="match status" value="1"/>
</dbReference>
<reference evidence="5 6" key="1">
    <citation type="submission" date="2018-04" db="EMBL/GenBank/DDBJ databases">
        <title>Genomic Encyclopedia of Archaeal and Bacterial Type Strains, Phase II (KMG-II): from individual species to whole genera.</title>
        <authorList>
            <person name="Goeker M."/>
        </authorList>
    </citation>
    <scope>NUCLEOTIDE SEQUENCE [LARGE SCALE GENOMIC DNA]</scope>
    <source>
        <strain evidence="5 6">DSM 45169</strain>
    </source>
</reference>
<dbReference type="RefSeq" id="WP_107724410.1">
    <property type="nucleotide sequence ID" value="NZ_PZZP01000001.1"/>
</dbReference>
<evidence type="ECO:0000256" key="2">
    <source>
        <dbReference type="ARBA" id="ARBA00022729"/>
    </source>
</evidence>
<keyword evidence="3" id="KW-0175">Coiled coil</keyword>
<sequence length="349" mass="38274">MLWTSVSSVQGMPVKPFCLGRAVFLFCHPEGNGWEMWSRFRVLALVLTLAMVWSVGCQAPSAADKEGAKPQQTEVGFPVTLTDDTDAEVSIDDESQRIVSLIPSMTETAYALGLGEKVVGVTTNDDYPEEVKEVEKVGDMTINVEKVAELKPDLVLASPVNGQETIDKLRELGLTVLSYEPQNLNDVFQMIHNVGQATGAMEQAEKVISDMKKEKELAERVAATVKDDKERVKVWMEVSSDLHTSGKGTFIDELITAAGGENVAADHEGWDPVSSETVIQWNPDVILLTHGDEKAVQSRGGWQEIDAVKHDRIQRVDSNLISRPGPRITQGLLQIAEGLYPEAYAEVAK</sequence>
<keyword evidence="2" id="KW-0732">Signal</keyword>
<dbReference type="Pfam" id="PF01497">
    <property type="entry name" value="Peripla_BP_2"/>
    <property type="match status" value="1"/>
</dbReference>